<dbReference type="InterPro" id="IPR051806">
    <property type="entry name" value="HAD-like_SPP"/>
</dbReference>
<sequence>MNWHIECTAMLFDMDGTLVDSTPCIEGLWRQWAVRQHLNPDFVMQHVHGCRGIETHLDTAAEVALLLTEDARTLDSTVAITSAAEFLAQRHPRQWAVVTSAPRTMPLAKLAYAGQPTLGHIISADEVSQCKKHRLLSSS</sequence>
<dbReference type="InterPro" id="IPR023198">
    <property type="entry name" value="PGP-like_dom2"/>
</dbReference>
<dbReference type="SUPFAM" id="SSF56784">
    <property type="entry name" value="HAD-like"/>
    <property type="match status" value="1"/>
</dbReference>
<dbReference type="Proteomes" id="UP000515917">
    <property type="component" value="Chromosome"/>
</dbReference>
<dbReference type="Pfam" id="PF00702">
    <property type="entry name" value="Hydrolase"/>
    <property type="match status" value="1"/>
</dbReference>
<dbReference type="EMBL" id="CP025781">
    <property type="protein sequence ID" value="QBC42135.1"/>
    <property type="molecule type" value="Genomic_DNA"/>
</dbReference>
<dbReference type="GO" id="GO:0050308">
    <property type="term" value="F:sugar-phosphatase activity"/>
    <property type="evidence" value="ECO:0007669"/>
    <property type="project" value="TreeGrafter"/>
</dbReference>
<dbReference type="AlphaFoldDB" id="A0A7G3G5J2"/>
<name>A0A7G3G5J2_9NEIS</name>
<dbReference type="PANTHER" id="PTHR43481">
    <property type="entry name" value="FRUCTOSE-1-PHOSPHATE PHOSPHATASE"/>
    <property type="match status" value="1"/>
</dbReference>
<proteinExistence type="predicted"/>
<dbReference type="Gene3D" id="3.40.50.1000">
    <property type="entry name" value="HAD superfamily/HAD-like"/>
    <property type="match status" value="1"/>
</dbReference>
<organism evidence="1 2">
    <name type="scientific">Iodobacter fluviatilis</name>
    <dbReference type="NCBI Taxonomy" id="537"/>
    <lineage>
        <taxon>Bacteria</taxon>
        <taxon>Pseudomonadati</taxon>
        <taxon>Pseudomonadota</taxon>
        <taxon>Betaproteobacteria</taxon>
        <taxon>Neisseriales</taxon>
        <taxon>Chitinibacteraceae</taxon>
        <taxon>Iodobacter</taxon>
    </lineage>
</organism>
<dbReference type="PANTHER" id="PTHR43481:SF4">
    <property type="entry name" value="GLYCEROL-1-PHOSPHATE PHOSPHOHYDROLASE 1-RELATED"/>
    <property type="match status" value="1"/>
</dbReference>
<dbReference type="RefSeq" id="WP_130104766.1">
    <property type="nucleotide sequence ID" value="NZ_CP025781.1"/>
</dbReference>
<evidence type="ECO:0000313" key="1">
    <source>
        <dbReference type="EMBL" id="QBC42135.1"/>
    </source>
</evidence>
<protein>
    <recommendedName>
        <fullName evidence="3">Phosphatase YfbT</fullName>
    </recommendedName>
</protein>
<keyword evidence="2" id="KW-1185">Reference proteome</keyword>
<accession>A0A7G3G5J2</accession>
<dbReference type="Gene3D" id="1.10.150.240">
    <property type="entry name" value="Putative phosphatase, domain 2"/>
    <property type="match status" value="1"/>
</dbReference>
<evidence type="ECO:0000313" key="2">
    <source>
        <dbReference type="Proteomes" id="UP000515917"/>
    </source>
</evidence>
<evidence type="ECO:0008006" key="3">
    <source>
        <dbReference type="Google" id="ProtNLM"/>
    </source>
</evidence>
<gene>
    <name evidence="1" type="ORF">C1H71_00230</name>
</gene>
<dbReference type="KEGG" id="ifl:C1H71_00230"/>
<dbReference type="InterPro" id="IPR023214">
    <property type="entry name" value="HAD_sf"/>
</dbReference>
<dbReference type="InterPro" id="IPR036412">
    <property type="entry name" value="HAD-like_sf"/>
</dbReference>
<reference evidence="1 2" key="1">
    <citation type="submission" date="2018-01" db="EMBL/GenBank/DDBJ databases">
        <title>Genome sequence of Iodobacter sp. strain PCH194 isolated from Indian Trans-Himalaya.</title>
        <authorList>
            <person name="Kumar V."/>
            <person name="Thakur V."/>
            <person name="Kumar S."/>
            <person name="Singh D."/>
        </authorList>
    </citation>
    <scope>NUCLEOTIDE SEQUENCE [LARGE SCALE GENOMIC DNA]</scope>
    <source>
        <strain evidence="1 2">PCH194</strain>
    </source>
</reference>